<dbReference type="EMBL" id="JAGEOK010000015">
    <property type="protein sequence ID" value="MBO2440516.1"/>
    <property type="molecule type" value="Genomic_DNA"/>
</dbReference>
<dbReference type="SUPFAM" id="SSF54427">
    <property type="entry name" value="NTF2-like"/>
    <property type="match status" value="1"/>
</dbReference>
<evidence type="ECO:0000313" key="1">
    <source>
        <dbReference type="EMBL" id="MBO2440516.1"/>
    </source>
</evidence>
<dbReference type="Gene3D" id="3.10.450.50">
    <property type="match status" value="1"/>
</dbReference>
<dbReference type="RefSeq" id="WP_208268914.1">
    <property type="nucleotide sequence ID" value="NZ_BAAAGM010000078.1"/>
</dbReference>
<accession>A0ABS3R2M7</accession>
<name>A0ABS3R2M7_9ACTN</name>
<organism evidence="1 2">
    <name type="scientific">Actinomadura nitritigenes</name>
    <dbReference type="NCBI Taxonomy" id="134602"/>
    <lineage>
        <taxon>Bacteria</taxon>
        <taxon>Bacillati</taxon>
        <taxon>Actinomycetota</taxon>
        <taxon>Actinomycetes</taxon>
        <taxon>Streptosporangiales</taxon>
        <taxon>Thermomonosporaceae</taxon>
        <taxon>Actinomadura</taxon>
    </lineage>
</organism>
<dbReference type="InterPro" id="IPR032710">
    <property type="entry name" value="NTF2-like_dom_sf"/>
</dbReference>
<sequence>MSEALELKQWSDRYLAQWNEPNPATRQALIRELWAPDGIQVLVDPPQEIREAAAGLAFPIPPLEVRGHDGLNARVSRAYDMFVAPGEHVFEVAEEATVLLPNVLAVRWSMVAVATRQVVGGGLDVITLDDDGRIRTDHQYIGTT</sequence>
<reference evidence="1 2" key="1">
    <citation type="submission" date="2021-03" db="EMBL/GenBank/DDBJ databases">
        <authorList>
            <person name="Kanchanasin P."/>
            <person name="Saeng-In P."/>
            <person name="Phongsopitanun W."/>
            <person name="Yuki M."/>
            <person name="Kudo T."/>
            <person name="Ohkuma M."/>
            <person name="Tanasupawat S."/>
        </authorList>
    </citation>
    <scope>NUCLEOTIDE SEQUENCE [LARGE SCALE GENOMIC DNA]</scope>
    <source>
        <strain evidence="1 2">L46</strain>
    </source>
</reference>
<evidence type="ECO:0000313" key="2">
    <source>
        <dbReference type="Proteomes" id="UP000666915"/>
    </source>
</evidence>
<keyword evidence="2" id="KW-1185">Reference proteome</keyword>
<proteinExistence type="predicted"/>
<evidence type="ECO:0008006" key="3">
    <source>
        <dbReference type="Google" id="ProtNLM"/>
    </source>
</evidence>
<gene>
    <name evidence="1" type="ORF">J4557_23595</name>
</gene>
<protein>
    <recommendedName>
        <fullName evidence="3">SnoaL-like domain-containing protein</fullName>
    </recommendedName>
</protein>
<comment type="caution">
    <text evidence="1">The sequence shown here is derived from an EMBL/GenBank/DDBJ whole genome shotgun (WGS) entry which is preliminary data.</text>
</comment>
<dbReference type="Proteomes" id="UP000666915">
    <property type="component" value="Unassembled WGS sequence"/>
</dbReference>